<sequence>LSNLCWALGCAKVADRALFTEVGNTVQLGGRAAYSAQQMANICWSFATQAFLHRPLFQEAASFAHASPESFRSEELSALVWSMATLALPWEGLAKVVQKALPSVSAREGANLAWACAVLGEHREDVLRKTANLLQADGESAQELHLGQWYLAYLAYTLETPPGEGHSFSAVWLERCRVAAQRRATTQGAASSRLHSSVSEEVRRCLRSEPVVDELVVEQCLAVDIALPSRRLAVE</sequence>
<evidence type="ECO:0000313" key="1">
    <source>
        <dbReference type="EMBL" id="CAE7243556.1"/>
    </source>
</evidence>
<feature type="non-terminal residue" evidence="1">
    <location>
        <position position="1"/>
    </location>
</feature>
<dbReference type="GO" id="GO:0035770">
    <property type="term" value="C:ribonucleoprotein granule"/>
    <property type="evidence" value="ECO:0007669"/>
    <property type="project" value="TreeGrafter"/>
</dbReference>
<reference evidence="1" key="1">
    <citation type="submission" date="2021-02" db="EMBL/GenBank/DDBJ databases">
        <authorList>
            <person name="Dougan E. K."/>
            <person name="Rhodes N."/>
            <person name="Thang M."/>
            <person name="Chan C."/>
        </authorList>
    </citation>
    <scope>NUCLEOTIDE SEQUENCE</scope>
</reference>
<evidence type="ECO:0000313" key="2">
    <source>
        <dbReference type="Proteomes" id="UP000601435"/>
    </source>
</evidence>
<protein>
    <submittedName>
        <fullName evidence="1">Uncharacterized protein</fullName>
    </submittedName>
</protein>
<dbReference type="InterPro" id="IPR050870">
    <property type="entry name" value="FAST_kinase"/>
</dbReference>
<organism evidence="1 2">
    <name type="scientific">Symbiodinium necroappetens</name>
    <dbReference type="NCBI Taxonomy" id="1628268"/>
    <lineage>
        <taxon>Eukaryota</taxon>
        <taxon>Sar</taxon>
        <taxon>Alveolata</taxon>
        <taxon>Dinophyceae</taxon>
        <taxon>Suessiales</taxon>
        <taxon>Symbiodiniaceae</taxon>
        <taxon>Symbiodinium</taxon>
    </lineage>
</organism>
<dbReference type="GO" id="GO:0003723">
    <property type="term" value="F:RNA binding"/>
    <property type="evidence" value="ECO:0007669"/>
    <property type="project" value="TreeGrafter"/>
</dbReference>
<dbReference type="GO" id="GO:0005759">
    <property type="term" value="C:mitochondrial matrix"/>
    <property type="evidence" value="ECO:0007669"/>
    <property type="project" value="TreeGrafter"/>
</dbReference>
<dbReference type="AlphaFoldDB" id="A0A812L9R4"/>
<dbReference type="EMBL" id="CAJNJA010009137">
    <property type="protein sequence ID" value="CAE7243556.1"/>
    <property type="molecule type" value="Genomic_DNA"/>
</dbReference>
<gene>
    <name evidence="1" type="ORF">SNEC2469_LOCUS4593</name>
</gene>
<dbReference type="Proteomes" id="UP000601435">
    <property type="component" value="Unassembled WGS sequence"/>
</dbReference>
<dbReference type="PANTHER" id="PTHR21228">
    <property type="entry name" value="FAST LEU-RICH DOMAIN-CONTAINING"/>
    <property type="match status" value="1"/>
</dbReference>
<dbReference type="PANTHER" id="PTHR21228:SF40">
    <property type="entry name" value="LD45607P"/>
    <property type="match status" value="1"/>
</dbReference>
<feature type="non-terminal residue" evidence="1">
    <location>
        <position position="235"/>
    </location>
</feature>
<accession>A0A812L9R4</accession>
<name>A0A812L9R4_9DINO</name>
<dbReference type="GO" id="GO:0044528">
    <property type="term" value="P:regulation of mitochondrial mRNA stability"/>
    <property type="evidence" value="ECO:0007669"/>
    <property type="project" value="TreeGrafter"/>
</dbReference>
<comment type="caution">
    <text evidence="1">The sequence shown here is derived from an EMBL/GenBank/DDBJ whole genome shotgun (WGS) entry which is preliminary data.</text>
</comment>
<proteinExistence type="predicted"/>
<keyword evidence="2" id="KW-1185">Reference proteome</keyword>
<dbReference type="GO" id="GO:0000963">
    <property type="term" value="P:mitochondrial RNA processing"/>
    <property type="evidence" value="ECO:0007669"/>
    <property type="project" value="TreeGrafter"/>
</dbReference>
<dbReference type="OrthoDB" id="2019031at2759"/>